<dbReference type="GO" id="GO:0003697">
    <property type="term" value="F:single-stranded DNA binding"/>
    <property type="evidence" value="ECO:0007669"/>
    <property type="project" value="EnsemblFungi"/>
</dbReference>
<keyword evidence="7" id="KW-0479">Metal-binding</keyword>
<evidence type="ECO:0000313" key="14">
    <source>
        <dbReference type="Proteomes" id="UP000281549"/>
    </source>
</evidence>
<evidence type="ECO:0000313" key="13">
    <source>
        <dbReference type="Proteomes" id="UP000030755"/>
    </source>
</evidence>
<keyword evidence="3 10" id="KW-0639">Primosome</keyword>
<dbReference type="GO" id="GO:0005658">
    <property type="term" value="C:alpha DNA polymerase:primase complex"/>
    <property type="evidence" value="ECO:0007669"/>
    <property type="project" value="EnsemblFungi"/>
</dbReference>
<keyword evidence="4 10" id="KW-0808">Transferase</keyword>
<evidence type="ECO:0000256" key="8">
    <source>
        <dbReference type="ARBA" id="ARBA00022833"/>
    </source>
</evidence>
<dbReference type="NCBIfam" id="TIGR00335">
    <property type="entry name" value="primase_sml"/>
    <property type="match status" value="1"/>
</dbReference>
<evidence type="ECO:0000256" key="10">
    <source>
        <dbReference type="RuleBase" id="RU003514"/>
    </source>
</evidence>
<dbReference type="EMBL" id="KE561329">
    <property type="protein sequence ID" value="EPZ30955.1"/>
    <property type="molecule type" value="Genomic_DNA"/>
</dbReference>
<dbReference type="CDD" id="cd04860">
    <property type="entry name" value="AE_Prim_S"/>
    <property type="match status" value="1"/>
</dbReference>
<keyword evidence="8" id="KW-0862">Zinc</keyword>
<keyword evidence="13" id="KW-1185">Reference proteome</keyword>
<reference evidence="12" key="3">
    <citation type="submission" date="2018-08" db="EMBL/GenBank/DDBJ databases">
        <title>Leveraging single-cell genomics to expand the Fungal Tree of Life.</title>
        <authorList>
            <consortium name="DOE Joint Genome Institute"/>
            <person name="Ahrendt S.R."/>
            <person name="Quandt C.A."/>
            <person name="Ciobanu D."/>
            <person name="Clum A."/>
            <person name="Salamov A."/>
            <person name="Andreopoulos B."/>
            <person name="Cheng J.-F."/>
            <person name="Woyke T."/>
            <person name="Pelin A."/>
            <person name="Henrissat B."/>
            <person name="Reynolds N."/>
            <person name="Benny G.L."/>
            <person name="Smith M.E."/>
            <person name="James T.Y."/>
            <person name="Grigoriev I.V."/>
        </authorList>
    </citation>
    <scope>NUCLEOTIDE SEQUENCE</scope>
    <source>
        <strain evidence="12">CSF55</strain>
    </source>
</reference>
<keyword evidence="5 11" id="KW-0548">Nucleotidyltransferase</keyword>
<dbReference type="EC" id="2.7.7.-" evidence="10"/>
<dbReference type="InterPro" id="IPR002755">
    <property type="entry name" value="DNA_primase_S"/>
</dbReference>
<evidence type="ECO:0000256" key="6">
    <source>
        <dbReference type="ARBA" id="ARBA00022705"/>
    </source>
</evidence>
<dbReference type="PANTHER" id="PTHR10536">
    <property type="entry name" value="DNA PRIMASE SMALL SUBUNIT"/>
    <property type="match status" value="1"/>
</dbReference>
<dbReference type="GO" id="GO:0046872">
    <property type="term" value="F:metal ion binding"/>
    <property type="evidence" value="ECO:0007669"/>
    <property type="project" value="UniProtKB-KW"/>
</dbReference>
<gene>
    <name evidence="11" type="ORF">O9G_005220</name>
    <name evidence="12" type="ORF">ROZALSC1DRAFT_30297</name>
</gene>
<dbReference type="GO" id="GO:0006269">
    <property type="term" value="P:DNA replication, synthesis of primer"/>
    <property type="evidence" value="ECO:0007669"/>
    <property type="project" value="UniProtKB-KW"/>
</dbReference>
<evidence type="ECO:0000256" key="5">
    <source>
        <dbReference type="ARBA" id="ARBA00022695"/>
    </source>
</evidence>
<evidence type="ECO:0000256" key="3">
    <source>
        <dbReference type="ARBA" id="ARBA00022515"/>
    </source>
</evidence>
<dbReference type="Proteomes" id="UP000281549">
    <property type="component" value="Unassembled WGS sequence"/>
</dbReference>
<dbReference type="STRING" id="988480.A0A075AQG7"/>
<evidence type="ECO:0000313" key="12">
    <source>
        <dbReference type="EMBL" id="RKP17948.1"/>
    </source>
</evidence>
<dbReference type="AlphaFoldDB" id="A0A075AQG7"/>
<evidence type="ECO:0000256" key="7">
    <source>
        <dbReference type="ARBA" id="ARBA00022723"/>
    </source>
</evidence>
<accession>A0A075AQG7</accession>
<dbReference type="Proteomes" id="UP000030755">
    <property type="component" value="Unassembled WGS sequence"/>
</dbReference>
<dbReference type="GO" id="GO:0005737">
    <property type="term" value="C:cytoplasm"/>
    <property type="evidence" value="ECO:0007669"/>
    <property type="project" value="EnsemblFungi"/>
</dbReference>
<dbReference type="EMBL" id="ML005615">
    <property type="protein sequence ID" value="RKP17948.1"/>
    <property type="molecule type" value="Genomic_DNA"/>
</dbReference>
<dbReference type="GO" id="GO:0000785">
    <property type="term" value="C:chromatin"/>
    <property type="evidence" value="ECO:0007669"/>
    <property type="project" value="EnsemblFungi"/>
</dbReference>
<keyword evidence="2 10" id="KW-0240">DNA-directed RNA polymerase</keyword>
<dbReference type="OMA" id="MSCAAHV"/>
<name>A0A075AQG7_ROZAC</name>
<dbReference type="SUPFAM" id="SSF56747">
    <property type="entry name" value="Prim-pol domain"/>
    <property type="match status" value="1"/>
</dbReference>
<keyword evidence="9" id="KW-0804">Transcription</keyword>
<organism evidence="11 13">
    <name type="scientific">Rozella allomycis (strain CSF55)</name>
    <dbReference type="NCBI Taxonomy" id="988480"/>
    <lineage>
        <taxon>Eukaryota</taxon>
        <taxon>Fungi</taxon>
        <taxon>Fungi incertae sedis</taxon>
        <taxon>Cryptomycota</taxon>
        <taxon>Cryptomycota incertae sedis</taxon>
        <taxon>Rozella</taxon>
    </lineage>
</organism>
<dbReference type="OrthoDB" id="19606at2759"/>
<dbReference type="InterPro" id="IPR014052">
    <property type="entry name" value="DNA_primase_ssu_euk/arc"/>
</dbReference>
<protein>
    <recommendedName>
        <fullName evidence="10">DNA primase</fullName>
        <ecNumber evidence="10">2.7.7.-</ecNumber>
    </recommendedName>
</protein>
<keyword evidence="6 10" id="KW-0235">DNA replication</keyword>
<evidence type="ECO:0000256" key="9">
    <source>
        <dbReference type="ARBA" id="ARBA00023163"/>
    </source>
</evidence>
<dbReference type="FunFam" id="3.90.920.10:FF:000003">
    <property type="entry name" value="DNA primase"/>
    <property type="match status" value="1"/>
</dbReference>
<dbReference type="HOGENOM" id="CLU_028288_3_2_1"/>
<evidence type="ECO:0000313" key="11">
    <source>
        <dbReference type="EMBL" id="EPZ30955.1"/>
    </source>
</evidence>
<dbReference type="GO" id="GO:0006270">
    <property type="term" value="P:DNA replication initiation"/>
    <property type="evidence" value="ECO:0007669"/>
    <property type="project" value="EnsemblFungi"/>
</dbReference>
<comment type="similarity">
    <text evidence="1 10">Belongs to the eukaryotic-type primase small subunit family.</text>
</comment>
<dbReference type="Gene3D" id="3.90.920.10">
    <property type="entry name" value="DNA primase, PRIM domain"/>
    <property type="match status" value="1"/>
</dbReference>
<dbReference type="Pfam" id="PF01896">
    <property type="entry name" value="DNA_primase_S"/>
    <property type="match status" value="1"/>
</dbReference>
<reference evidence="14" key="2">
    <citation type="journal article" date="2018" name="Nat. Microbiol.">
        <title>Leveraging single-cell genomics to expand the fungal tree of life.</title>
        <authorList>
            <person name="Ahrendt S.R."/>
            <person name="Quandt C.A."/>
            <person name="Ciobanu D."/>
            <person name="Clum A."/>
            <person name="Salamov A."/>
            <person name="Andreopoulos B."/>
            <person name="Cheng J.F."/>
            <person name="Woyke T."/>
            <person name="Pelin A."/>
            <person name="Henrissat B."/>
            <person name="Reynolds N.K."/>
            <person name="Benny G.L."/>
            <person name="Smith M.E."/>
            <person name="James T.Y."/>
            <person name="Grigoriev I.V."/>
        </authorList>
    </citation>
    <scope>NUCLEOTIDE SEQUENCE [LARGE SCALE GENOMIC DNA]</scope>
    <source>
        <strain evidence="14">CSF55</strain>
    </source>
</reference>
<evidence type="ECO:0000256" key="1">
    <source>
        <dbReference type="ARBA" id="ARBA00009762"/>
    </source>
</evidence>
<evidence type="ECO:0000256" key="2">
    <source>
        <dbReference type="ARBA" id="ARBA00022478"/>
    </source>
</evidence>
<sequence>MVDISHELSDYLTIYYQKFFPFKELFKWLNYGVLIDPSNSYFARRELSVTLLNDTCIRFMSFDNDEDFKKDIMKLNPAKLDIGAVYTAKPSEKKSLNASVFKPVEKEMVVDIDLTDYDEVRTCCSEANICNKCWMFIVVAYKIIDKSLREDFGFKHLLWVYSGRRGIHCWVCDERARKMDAAARKAVISYLEVIKGGADIKKKVNIGTQPHPFLLEAEKLLEQYIVKTMIVDQDLLGEGKDFNKILNLISKESLKNIEKEPGWNSTMTSVERWQRIVPKLEHSNYRLLYPRIDTNVSIGLNHLLKSPFCVHPKTGRICVPIIDIDEFDPTSAPTVYEVCDTAFEKSQEEAPDYKKTRMAKYINRFNIFLRDMAKDGPQAMEF</sequence>
<reference evidence="11 13" key="1">
    <citation type="journal article" date="2013" name="Curr. Biol.">
        <title>Shared signatures of parasitism and phylogenomics unite Cryptomycota and microsporidia.</title>
        <authorList>
            <person name="James T.Y."/>
            <person name="Pelin A."/>
            <person name="Bonen L."/>
            <person name="Ahrendt S."/>
            <person name="Sain D."/>
            <person name="Corradi N."/>
            <person name="Stajich J.E."/>
        </authorList>
    </citation>
    <scope>NUCLEOTIDE SEQUENCE [LARGE SCALE GENOMIC DNA]</scope>
    <source>
        <strain evidence="11">CSF55</strain>
        <strain evidence="11">CSF55</strain>
    </source>
</reference>
<evidence type="ECO:0000256" key="4">
    <source>
        <dbReference type="ARBA" id="ARBA00022679"/>
    </source>
</evidence>
<proteinExistence type="inferred from homology"/>
<dbReference type="GO" id="GO:0003899">
    <property type="term" value="F:DNA-directed RNA polymerase activity"/>
    <property type="evidence" value="ECO:0007669"/>
    <property type="project" value="EnsemblFungi"/>
</dbReference>